<name>A0ABP0KQ07_9DINO</name>
<dbReference type="PROSITE" id="PS50297">
    <property type="entry name" value="ANK_REP_REGION"/>
    <property type="match status" value="1"/>
</dbReference>
<reference evidence="5 6" key="1">
    <citation type="submission" date="2024-02" db="EMBL/GenBank/DDBJ databases">
        <authorList>
            <person name="Chen Y."/>
            <person name="Shah S."/>
            <person name="Dougan E. K."/>
            <person name="Thang M."/>
            <person name="Chan C."/>
        </authorList>
    </citation>
    <scope>NUCLEOTIDE SEQUENCE [LARGE SCALE GENOMIC DNA]</scope>
</reference>
<dbReference type="PROSITE" id="PS50088">
    <property type="entry name" value="ANK_REPEAT"/>
    <property type="match status" value="1"/>
</dbReference>
<keyword evidence="1" id="KW-0677">Repeat</keyword>
<dbReference type="SMART" id="SM00248">
    <property type="entry name" value="ANK"/>
    <property type="match status" value="3"/>
</dbReference>
<evidence type="ECO:0000313" key="6">
    <source>
        <dbReference type="Proteomes" id="UP001642464"/>
    </source>
</evidence>
<keyword evidence="2 3" id="KW-0040">ANK repeat</keyword>
<dbReference type="Pfam" id="PF12796">
    <property type="entry name" value="Ank_2"/>
    <property type="match status" value="1"/>
</dbReference>
<dbReference type="Gene3D" id="1.25.40.20">
    <property type="entry name" value="Ankyrin repeat-containing domain"/>
    <property type="match status" value="1"/>
</dbReference>
<organism evidence="5 6">
    <name type="scientific">Durusdinium trenchii</name>
    <dbReference type="NCBI Taxonomy" id="1381693"/>
    <lineage>
        <taxon>Eukaryota</taxon>
        <taxon>Sar</taxon>
        <taxon>Alveolata</taxon>
        <taxon>Dinophyceae</taxon>
        <taxon>Suessiales</taxon>
        <taxon>Symbiodiniaceae</taxon>
        <taxon>Durusdinium</taxon>
    </lineage>
</organism>
<feature type="repeat" description="ANK" evidence="3">
    <location>
        <begin position="117"/>
        <end position="141"/>
    </location>
</feature>
<evidence type="ECO:0000256" key="1">
    <source>
        <dbReference type="ARBA" id="ARBA00022737"/>
    </source>
</evidence>
<feature type="region of interest" description="Disordered" evidence="4">
    <location>
        <begin position="227"/>
        <end position="254"/>
    </location>
</feature>
<proteinExistence type="predicted"/>
<dbReference type="SUPFAM" id="SSF48403">
    <property type="entry name" value="Ankyrin repeat"/>
    <property type="match status" value="1"/>
</dbReference>
<protein>
    <submittedName>
        <fullName evidence="5">Uncharacterized protein</fullName>
    </submittedName>
</protein>
<dbReference type="InterPro" id="IPR002110">
    <property type="entry name" value="Ankyrin_rpt"/>
</dbReference>
<dbReference type="InterPro" id="IPR036770">
    <property type="entry name" value="Ankyrin_rpt-contain_sf"/>
</dbReference>
<gene>
    <name evidence="5" type="ORF">SCF082_LOCUS18588</name>
</gene>
<feature type="compositionally biased region" description="Polar residues" evidence="4">
    <location>
        <begin position="227"/>
        <end position="243"/>
    </location>
</feature>
<dbReference type="PANTHER" id="PTHR24171:SF8">
    <property type="entry name" value="BRCA1-ASSOCIATED RING DOMAIN PROTEIN 1"/>
    <property type="match status" value="1"/>
</dbReference>
<keyword evidence="6" id="KW-1185">Reference proteome</keyword>
<evidence type="ECO:0000256" key="2">
    <source>
        <dbReference type="ARBA" id="ARBA00023043"/>
    </source>
</evidence>
<accession>A0ABP0KQ07</accession>
<evidence type="ECO:0000256" key="4">
    <source>
        <dbReference type="SAM" id="MobiDB-lite"/>
    </source>
</evidence>
<comment type="caution">
    <text evidence="5">The sequence shown here is derived from an EMBL/GenBank/DDBJ whole genome shotgun (WGS) entry which is preliminary data.</text>
</comment>
<sequence length="254" mass="28083">MTNLADAVGLGGMVERARAAFLGLRRQETLLEEALGLRAPDPEVAETDIHEQVQRYGETEFQWNNRTCHGTQIHLAALGGDVPEVLRLLSLGHPITQAFGYIQDSPDGKEQLCEGQAIHLAASRGHQEMVEELLERKADINSMLFRDNLPHYDVLHAAVFKEGRGGASEGDLQLIPFLCKKGADIFSKNGNDLSCMHLAFQTGDLKTIKLVEQQIWEKVKESNENRNQILSTNSETSLVSENSDILDKAPPATE</sequence>
<evidence type="ECO:0000256" key="3">
    <source>
        <dbReference type="PROSITE-ProRule" id="PRU00023"/>
    </source>
</evidence>
<dbReference type="PANTHER" id="PTHR24171">
    <property type="entry name" value="ANKYRIN REPEAT DOMAIN-CONTAINING PROTEIN 39-RELATED"/>
    <property type="match status" value="1"/>
</dbReference>
<evidence type="ECO:0000313" key="5">
    <source>
        <dbReference type="EMBL" id="CAK9028978.1"/>
    </source>
</evidence>
<dbReference type="Proteomes" id="UP001642464">
    <property type="component" value="Unassembled WGS sequence"/>
</dbReference>
<dbReference type="EMBL" id="CAXAMM010012470">
    <property type="protein sequence ID" value="CAK9028978.1"/>
    <property type="molecule type" value="Genomic_DNA"/>
</dbReference>